<proteinExistence type="predicted"/>
<evidence type="ECO:0000313" key="6">
    <source>
        <dbReference type="EMBL" id="GHH78029.1"/>
    </source>
</evidence>
<sequence>MEDGDLLTAGTDALDRGDWAAAWDKFDLAWRAKETADALDGLGRALWWLNDPAGALELRGRAFARFRHEGRDAEAAAVAIWLAREHHNLYRSKEMGDGWLSRARSLVSSLDDPRGLAGWLLLAESEAGPLDLPSARLADRAVVVARDQGDADLEIVALMRRAACTVSAGAVDEGLSDLRQAMVAATSGEGHDVQYVGEALCTLLEVGGLLGDPGVVEPWATFLVDFRASYTLGPLLPFGTTRATDLISAFCTGCCGGVYLVTGRLDAAEEQLGQAVTQLAATGLRPRCLHPVADLVELRVLQGRLQEAEVLLADFEDDIECAASAADLDLALDRPQRAAERLAGAIHALTNTPVLTLRLHAKLVDAALSAGDLPFAEASARSVAELADVTGTALHRAQRDHAAGKVALATGRADATSLLRSAAQGFAKAGAPLPACRARLDLARSLAGRDRGLAITEARSALHALDRMGATAEADRAAAFLRELGAKGRTGPRTAGLLSNREMEVLGLVAEGMSNAEIGQRLFISTKTAGHHVSSILTKLGVRSRTEAVAFALLNLPAAGGRTSS</sequence>
<dbReference type="SUPFAM" id="SSF48452">
    <property type="entry name" value="TPR-like"/>
    <property type="match status" value="1"/>
</dbReference>
<dbReference type="InterPro" id="IPR000792">
    <property type="entry name" value="Tscrpt_reg_LuxR_C"/>
</dbReference>
<dbReference type="InterPro" id="IPR016032">
    <property type="entry name" value="Sig_transdc_resp-reg_C-effctor"/>
</dbReference>
<dbReference type="InterPro" id="IPR011990">
    <property type="entry name" value="TPR-like_helical_dom_sf"/>
</dbReference>
<dbReference type="Proteomes" id="UP000627369">
    <property type="component" value="Unassembled WGS sequence"/>
</dbReference>
<dbReference type="PANTHER" id="PTHR44688">
    <property type="entry name" value="DNA-BINDING TRANSCRIPTIONAL ACTIVATOR DEVR_DOSR"/>
    <property type="match status" value="1"/>
</dbReference>
<keyword evidence="4" id="KW-0175">Coiled coil</keyword>
<dbReference type="CDD" id="cd06170">
    <property type="entry name" value="LuxR_C_like"/>
    <property type="match status" value="1"/>
</dbReference>
<protein>
    <recommendedName>
        <fullName evidence="5">HTH luxR-type domain-containing protein</fullName>
    </recommendedName>
</protein>
<reference evidence="6" key="2">
    <citation type="submission" date="2020-09" db="EMBL/GenBank/DDBJ databases">
        <authorList>
            <person name="Sun Q."/>
            <person name="Zhou Y."/>
        </authorList>
    </citation>
    <scope>NUCLEOTIDE SEQUENCE</scope>
    <source>
        <strain evidence="6">CGMCC 4.7398</strain>
    </source>
</reference>
<comment type="caution">
    <text evidence="6">The sequence shown here is derived from an EMBL/GenBank/DDBJ whole genome shotgun (WGS) entry which is preliminary data.</text>
</comment>
<gene>
    <name evidence="6" type="ORF">GCM10017772_40550</name>
</gene>
<evidence type="ECO:0000259" key="5">
    <source>
        <dbReference type="PROSITE" id="PS50043"/>
    </source>
</evidence>
<keyword evidence="2" id="KW-0238">DNA-binding</keyword>
<dbReference type="EMBL" id="BNAS01000006">
    <property type="protein sequence ID" value="GHH78029.1"/>
    <property type="molecule type" value="Genomic_DNA"/>
</dbReference>
<dbReference type="Pfam" id="PF00196">
    <property type="entry name" value="GerE"/>
    <property type="match status" value="1"/>
</dbReference>
<dbReference type="PANTHER" id="PTHR44688:SF16">
    <property type="entry name" value="DNA-BINDING TRANSCRIPTIONAL ACTIVATOR DEVR_DOSR"/>
    <property type="match status" value="1"/>
</dbReference>
<dbReference type="PRINTS" id="PR00038">
    <property type="entry name" value="HTHLUXR"/>
</dbReference>
<name>A0A919G5A5_9MICO</name>
<keyword evidence="1" id="KW-0805">Transcription regulation</keyword>
<evidence type="ECO:0000256" key="4">
    <source>
        <dbReference type="SAM" id="Coils"/>
    </source>
</evidence>
<evidence type="ECO:0000256" key="3">
    <source>
        <dbReference type="ARBA" id="ARBA00023163"/>
    </source>
</evidence>
<accession>A0A919G5A5</accession>
<keyword evidence="7" id="KW-1185">Reference proteome</keyword>
<reference evidence="6" key="1">
    <citation type="journal article" date="2014" name="Int. J. Syst. Evol. Microbiol.">
        <title>Complete genome sequence of Corynebacterium casei LMG S-19264T (=DSM 44701T), isolated from a smear-ripened cheese.</title>
        <authorList>
            <consortium name="US DOE Joint Genome Institute (JGI-PGF)"/>
            <person name="Walter F."/>
            <person name="Albersmeier A."/>
            <person name="Kalinowski J."/>
            <person name="Ruckert C."/>
        </authorList>
    </citation>
    <scope>NUCLEOTIDE SEQUENCE</scope>
    <source>
        <strain evidence="6">CGMCC 4.7398</strain>
    </source>
</reference>
<dbReference type="SMART" id="SM00421">
    <property type="entry name" value="HTH_LUXR"/>
    <property type="match status" value="1"/>
</dbReference>
<organism evidence="6 7">
    <name type="scientific">Promicromonospora soli</name>
    <dbReference type="NCBI Taxonomy" id="2035533"/>
    <lineage>
        <taxon>Bacteria</taxon>
        <taxon>Bacillati</taxon>
        <taxon>Actinomycetota</taxon>
        <taxon>Actinomycetes</taxon>
        <taxon>Micrococcales</taxon>
        <taxon>Promicromonosporaceae</taxon>
        <taxon>Promicromonospora</taxon>
    </lineage>
</organism>
<dbReference type="GO" id="GO:0006355">
    <property type="term" value="P:regulation of DNA-templated transcription"/>
    <property type="evidence" value="ECO:0007669"/>
    <property type="project" value="InterPro"/>
</dbReference>
<dbReference type="SUPFAM" id="SSF46894">
    <property type="entry name" value="C-terminal effector domain of the bipartite response regulators"/>
    <property type="match status" value="1"/>
</dbReference>
<feature type="coiled-coil region" evidence="4">
    <location>
        <begin position="298"/>
        <end position="325"/>
    </location>
</feature>
<dbReference type="PROSITE" id="PS50043">
    <property type="entry name" value="HTH_LUXR_2"/>
    <property type="match status" value="1"/>
</dbReference>
<dbReference type="RefSeq" id="WP_189671073.1">
    <property type="nucleotide sequence ID" value="NZ_BNAS01000006.1"/>
</dbReference>
<dbReference type="InterPro" id="IPR036388">
    <property type="entry name" value="WH-like_DNA-bd_sf"/>
</dbReference>
<evidence type="ECO:0000256" key="2">
    <source>
        <dbReference type="ARBA" id="ARBA00023125"/>
    </source>
</evidence>
<dbReference type="GO" id="GO:0003677">
    <property type="term" value="F:DNA binding"/>
    <property type="evidence" value="ECO:0007669"/>
    <property type="project" value="UniProtKB-KW"/>
</dbReference>
<evidence type="ECO:0000256" key="1">
    <source>
        <dbReference type="ARBA" id="ARBA00023015"/>
    </source>
</evidence>
<dbReference type="AlphaFoldDB" id="A0A919G5A5"/>
<feature type="domain" description="HTH luxR-type" evidence="5">
    <location>
        <begin position="491"/>
        <end position="556"/>
    </location>
</feature>
<evidence type="ECO:0000313" key="7">
    <source>
        <dbReference type="Proteomes" id="UP000627369"/>
    </source>
</evidence>
<keyword evidence="3" id="KW-0804">Transcription</keyword>
<dbReference type="Gene3D" id="1.10.10.10">
    <property type="entry name" value="Winged helix-like DNA-binding domain superfamily/Winged helix DNA-binding domain"/>
    <property type="match status" value="1"/>
</dbReference>